<dbReference type="PANTHER" id="PTHR33337">
    <property type="entry name" value="GFA DOMAIN-CONTAINING PROTEIN"/>
    <property type="match status" value="1"/>
</dbReference>
<evidence type="ECO:0000256" key="2">
    <source>
        <dbReference type="ARBA" id="ARBA00022723"/>
    </source>
</evidence>
<dbReference type="Proteomes" id="UP001589798">
    <property type="component" value="Unassembled WGS sequence"/>
</dbReference>
<feature type="domain" description="CENP-V/GFA" evidence="5">
    <location>
        <begin position="8"/>
        <end position="126"/>
    </location>
</feature>
<keyword evidence="3" id="KW-0862">Zinc</keyword>
<dbReference type="EMBL" id="JBHLWK010000002">
    <property type="protein sequence ID" value="MFC0202907.1"/>
    <property type="molecule type" value="Genomic_DNA"/>
</dbReference>
<evidence type="ECO:0000313" key="7">
    <source>
        <dbReference type="Proteomes" id="UP001589798"/>
    </source>
</evidence>
<comment type="similarity">
    <text evidence="1">Belongs to the Gfa family.</text>
</comment>
<name>A0ABV6CQC0_9SPHN</name>
<proteinExistence type="inferred from homology"/>
<dbReference type="SUPFAM" id="SSF51316">
    <property type="entry name" value="Mss4-like"/>
    <property type="match status" value="1"/>
</dbReference>
<dbReference type="PANTHER" id="PTHR33337:SF40">
    <property type="entry name" value="CENP-V_GFA DOMAIN-CONTAINING PROTEIN-RELATED"/>
    <property type="match status" value="1"/>
</dbReference>
<evidence type="ECO:0000256" key="1">
    <source>
        <dbReference type="ARBA" id="ARBA00005495"/>
    </source>
</evidence>
<reference evidence="6 7" key="1">
    <citation type="submission" date="2024-09" db="EMBL/GenBank/DDBJ databases">
        <authorList>
            <person name="Sun Q."/>
            <person name="Mori K."/>
        </authorList>
    </citation>
    <scope>NUCLEOTIDE SEQUENCE [LARGE SCALE GENOMIC DNA]</scope>
    <source>
        <strain evidence="6 7">CCM 7706</strain>
    </source>
</reference>
<keyword evidence="2" id="KW-0479">Metal-binding</keyword>
<evidence type="ECO:0000256" key="4">
    <source>
        <dbReference type="ARBA" id="ARBA00023239"/>
    </source>
</evidence>
<dbReference type="InterPro" id="IPR011057">
    <property type="entry name" value="Mss4-like_sf"/>
</dbReference>
<dbReference type="RefSeq" id="WP_379485776.1">
    <property type="nucleotide sequence ID" value="NZ_JBHLWK010000002.1"/>
</dbReference>
<evidence type="ECO:0000259" key="5">
    <source>
        <dbReference type="PROSITE" id="PS51891"/>
    </source>
</evidence>
<gene>
    <name evidence="6" type="ORF">ACFFJC_01315</name>
</gene>
<accession>A0ABV6CQC0</accession>
<dbReference type="Pfam" id="PF04828">
    <property type="entry name" value="GFA"/>
    <property type="match status" value="1"/>
</dbReference>
<protein>
    <submittedName>
        <fullName evidence="6">GFA family protein</fullName>
    </submittedName>
</protein>
<keyword evidence="4" id="KW-0456">Lyase</keyword>
<dbReference type="Gene3D" id="3.90.1590.10">
    <property type="entry name" value="glutathione-dependent formaldehyde- activating enzyme (gfa)"/>
    <property type="match status" value="1"/>
</dbReference>
<organism evidence="6 7">
    <name type="scientific">Novosphingobium soli</name>
    <dbReference type="NCBI Taxonomy" id="574956"/>
    <lineage>
        <taxon>Bacteria</taxon>
        <taxon>Pseudomonadati</taxon>
        <taxon>Pseudomonadota</taxon>
        <taxon>Alphaproteobacteria</taxon>
        <taxon>Sphingomonadales</taxon>
        <taxon>Sphingomonadaceae</taxon>
        <taxon>Novosphingobium</taxon>
    </lineage>
</organism>
<comment type="caution">
    <text evidence="6">The sequence shown here is derived from an EMBL/GenBank/DDBJ whole genome shotgun (WGS) entry which is preliminary data.</text>
</comment>
<evidence type="ECO:0000313" key="6">
    <source>
        <dbReference type="EMBL" id="MFC0202907.1"/>
    </source>
</evidence>
<evidence type="ECO:0000256" key="3">
    <source>
        <dbReference type="ARBA" id="ARBA00022833"/>
    </source>
</evidence>
<dbReference type="InterPro" id="IPR006913">
    <property type="entry name" value="CENP-V/GFA"/>
</dbReference>
<sequence length="146" mass="15831">MATEEIMHEGGCLCGAIRYKAVGDPVAVAICHCVNCQRNSGSAFSVNVIFPKQALTVEGAPAIYEDKGDTGEIVRRFFCGTCGTPLESRSVFSAPEHAVVKAGTFDHPECFVPDCETYCISAMPWWGKANDRTCYDRLNVDAIGEE</sequence>
<keyword evidence="7" id="KW-1185">Reference proteome</keyword>
<dbReference type="PROSITE" id="PS51891">
    <property type="entry name" value="CENP_V_GFA"/>
    <property type="match status" value="1"/>
</dbReference>